<gene>
    <name evidence="2" type="ORF">BU26DRAFT_70206</name>
</gene>
<dbReference type="InterPro" id="IPR052895">
    <property type="entry name" value="HetReg/Transcr_Mod"/>
</dbReference>
<organism evidence="2 3">
    <name type="scientific">Trematosphaeria pertusa</name>
    <dbReference type="NCBI Taxonomy" id="390896"/>
    <lineage>
        <taxon>Eukaryota</taxon>
        <taxon>Fungi</taxon>
        <taxon>Dikarya</taxon>
        <taxon>Ascomycota</taxon>
        <taxon>Pezizomycotina</taxon>
        <taxon>Dothideomycetes</taxon>
        <taxon>Pleosporomycetidae</taxon>
        <taxon>Pleosporales</taxon>
        <taxon>Massarineae</taxon>
        <taxon>Trematosphaeriaceae</taxon>
        <taxon>Trematosphaeria</taxon>
    </lineage>
</organism>
<feature type="domain" description="Heterokaryon incompatibility" evidence="1">
    <location>
        <begin position="48"/>
        <end position="208"/>
    </location>
</feature>
<proteinExistence type="predicted"/>
<evidence type="ECO:0000313" key="2">
    <source>
        <dbReference type="EMBL" id="KAF2245508.1"/>
    </source>
</evidence>
<evidence type="ECO:0000313" key="3">
    <source>
        <dbReference type="Proteomes" id="UP000800094"/>
    </source>
</evidence>
<name>A0A6A6I628_9PLEO</name>
<sequence length="636" mass="72410">MSTLRYERLVKDEWRAQIRLLELLPGQGSAPIRTALHTVDLNRSTGRYEALSYCWGRPGGEIPITCNSGALTFLADATFLARPNLHAALIHLRDPFQSRILWVDAVCINQNDKEEKLVQIGLMTRIYQKCRQVIIWLGMGDHWTPDAFALVPKLVRASRILGRPVSIHKLHPSQWEQLGLPREHEAVYKHFQNLINREWFTRIWTVQEAAVCSKATIVCGEFAVDWDDFLMGVRCIQDYVNGWTPNVWEAFQQCNARQNFLAERRPRLLSLLLRHRHRHAGEDNDKVMGLVGISRDGGRMRLDADYPLPTAEFYKRFALKCLAQDGKLDIFAATRSLNGVSQRNLPSWVPDWSQSERIPFITLNGYEFENNETEHFQYGSGNPDAPGKARLGFRASKGTLYDLVTSNNRNMIMLQGQIVDTIRRISPIIPLPDHYPSSSLEVRATAELFFSQVRLFDEWERLAGARSAAIYAETGEPILSAYWKTICAGHEVLYDAAESELAFQKYDKELRKLRLLTRTNFDKATPHLVVLGMGVAQQVRRKARESRGEDRGGADWSAMTKAVRNRRLSTTALGRLALVPGLTQPRDRVVVARGGDLPLILRLHGRFWELVGEAYVHGIMRGEAFSPADCEPMWLL</sequence>
<dbReference type="EMBL" id="ML987200">
    <property type="protein sequence ID" value="KAF2245508.1"/>
    <property type="molecule type" value="Genomic_DNA"/>
</dbReference>
<dbReference type="Pfam" id="PF26639">
    <property type="entry name" value="Het-6_barrel"/>
    <property type="match status" value="1"/>
</dbReference>
<dbReference type="PANTHER" id="PTHR24148">
    <property type="entry name" value="ANKYRIN REPEAT DOMAIN-CONTAINING PROTEIN 39 HOMOLOG-RELATED"/>
    <property type="match status" value="1"/>
</dbReference>
<dbReference type="OrthoDB" id="5416609at2759"/>
<keyword evidence="3" id="KW-1185">Reference proteome</keyword>
<dbReference type="PANTHER" id="PTHR24148:SF64">
    <property type="entry name" value="HETEROKARYON INCOMPATIBILITY DOMAIN-CONTAINING PROTEIN"/>
    <property type="match status" value="1"/>
</dbReference>
<evidence type="ECO:0000259" key="1">
    <source>
        <dbReference type="Pfam" id="PF06985"/>
    </source>
</evidence>
<dbReference type="RefSeq" id="XP_033680512.1">
    <property type="nucleotide sequence ID" value="XM_033836235.1"/>
</dbReference>
<dbReference type="Proteomes" id="UP000800094">
    <property type="component" value="Unassembled WGS sequence"/>
</dbReference>
<dbReference type="GeneID" id="54589565"/>
<dbReference type="AlphaFoldDB" id="A0A6A6I628"/>
<dbReference type="Pfam" id="PF06985">
    <property type="entry name" value="HET"/>
    <property type="match status" value="1"/>
</dbReference>
<reference evidence="2" key="1">
    <citation type="journal article" date="2020" name="Stud. Mycol.">
        <title>101 Dothideomycetes genomes: a test case for predicting lifestyles and emergence of pathogens.</title>
        <authorList>
            <person name="Haridas S."/>
            <person name="Albert R."/>
            <person name="Binder M."/>
            <person name="Bloem J."/>
            <person name="Labutti K."/>
            <person name="Salamov A."/>
            <person name="Andreopoulos B."/>
            <person name="Baker S."/>
            <person name="Barry K."/>
            <person name="Bills G."/>
            <person name="Bluhm B."/>
            <person name="Cannon C."/>
            <person name="Castanera R."/>
            <person name="Culley D."/>
            <person name="Daum C."/>
            <person name="Ezra D."/>
            <person name="Gonzalez J."/>
            <person name="Henrissat B."/>
            <person name="Kuo A."/>
            <person name="Liang C."/>
            <person name="Lipzen A."/>
            <person name="Lutzoni F."/>
            <person name="Magnuson J."/>
            <person name="Mondo S."/>
            <person name="Nolan M."/>
            <person name="Ohm R."/>
            <person name="Pangilinan J."/>
            <person name="Park H.-J."/>
            <person name="Ramirez L."/>
            <person name="Alfaro M."/>
            <person name="Sun H."/>
            <person name="Tritt A."/>
            <person name="Yoshinaga Y."/>
            <person name="Zwiers L.-H."/>
            <person name="Turgeon B."/>
            <person name="Goodwin S."/>
            <person name="Spatafora J."/>
            <person name="Crous P."/>
            <person name="Grigoriev I."/>
        </authorList>
    </citation>
    <scope>NUCLEOTIDE SEQUENCE</scope>
    <source>
        <strain evidence="2">CBS 122368</strain>
    </source>
</reference>
<protein>
    <submittedName>
        <fullName evidence="2">HET-domain-containing protein</fullName>
    </submittedName>
</protein>
<dbReference type="InterPro" id="IPR010730">
    <property type="entry name" value="HET"/>
</dbReference>
<accession>A0A6A6I628</accession>